<reference evidence="3" key="2">
    <citation type="submission" date="2023-05" db="EMBL/GenBank/DDBJ databases">
        <authorList>
            <consortium name="Lawrence Berkeley National Laboratory"/>
            <person name="Steindorff A."/>
            <person name="Hensen N."/>
            <person name="Bonometti L."/>
            <person name="Westerberg I."/>
            <person name="Brannstrom I.O."/>
            <person name="Guillou S."/>
            <person name="Cros-Aarteil S."/>
            <person name="Calhoun S."/>
            <person name="Haridas S."/>
            <person name="Kuo A."/>
            <person name="Mondo S."/>
            <person name="Pangilinan J."/>
            <person name="Riley R."/>
            <person name="Labutti K."/>
            <person name="Andreopoulos B."/>
            <person name="Lipzen A."/>
            <person name="Chen C."/>
            <person name="Yanf M."/>
            <person name="Daum C."/>
            <person name="Ng V."/>
            <person name="Clum A."/>
            <person name="Ohm R."/>
            <person name="Martin F."/>
            <person name="Silar P."/>
            <person name="Natvig D."/>
            <person name="Lalanne C."/>
            <person name="Gautier V."/>
            <person name="Ament-Velasquez S.L."/>
            <person name="Kruys A."/>
            <person name="Hutchinson M.I."/>
            <person name="Powell A.J."/>
            <person name="Barry K."/>
            <person name="Miller A.N."/>
            <person name="Grigoriev I.V."/>
            <person name="Debuchy R."/>
            <person name="Gladieux P."/>
            <person name="Thoren M.H."/>
            <person name="Johannesson H."/>
        </authorList>
    </citation>
    <scope>NUCLEOTIDE SEQUENCE</scope>
    <source>
        <strain evidence="3">CBS 123565</strain>
    </source>
</reference>
<feature type="region of interest" description="Disordered" evidence="1">
    <location>
        <begin position="141"/>
        <end position="198"/>
    </location>
</feature>
<feature type="compositionally biased region" description="Basic and acidic residues" evidence="1">
    <location>
        <begin position="70"/>
        <end position="82"/>
    </location>
</feature>
<name>A0AAN6UJJ2_9PEZI</name>
<evidence type="ECO:0000313" key="3">
    <source>
        <dbReference type="EMBL" id="KAK4134055.1"/>
    </source>
</evidence>
<proteinExistence type="predicted"/>
<reference evidence="3" key="1">
    <citation type="journal article" date="2023" name="Mol. Phylogenet. Evol.">
        <title>Genome-scale phylogeny and comparative genomics of the fungal order Sordariales.</title>
        <authorList>
            <person name="Hensen N."/>
            <person name="Bonometti L."/>
            <person name="Westerberg I."/>
            <person name="Brannstrom I.O."/>
            <person name="Guillou S."/>
            <person name="Cros-Aarteil S."/>
            <person name="Calhoun S."/>
            <person name="Haridas S."/>
            <person name="Kuo A."/>
            <person name="Mondo S."/>
            <person name="Pangilinan J."/>
            <person name="Riley R."/>
            <person name="LaButti K."/>
            <person name="Andreopoulos B."/>
            <person name="Lipzen A."/>
            <person name="Chen C."/>
            <person name="Yan M."/>
            <person name="Daum C."/>
            <person name="Ng V."/>
            <person name="Clum A."/>
            <person name="Steindorff A."/>
            <person name="Ohm R.A."/>
            <person name="Martin F."/>
            <person name="Silar P."/>
            <person name="Natvig D.O."/>
            <person name="Lalanne C."/>
            <person name="Gautier V."/>
            <person name="Ament-Velasquez S.L."/>
            <person name="Kruys A."/>
            <person name="Hutchinson M.I."/>
            <person name="Powell A.J."/>
            <person name="Barry K."/>
            <person name="Miller A.N."/>
            <person name="Grigoriev I.V."/>
            <person name="Debuchy R."/>
            <person name="Gladieux P."/>
            <person name="Hiltunen Thoren M."/>
            <person name="Johannesson H."/>
        </authorList>
    </citation>
    <scope>NUCLEOTIDE SEQUENCE</scope>
    <source>
        <strain evidence="3">CBS 123565</strain>
    </source>
</reference>
<feature type="compositionally biased region" description="Low complexity" evidence="1">
    <location>
        <begin position="89"/>
        <end position="101"/>
    </location>
</feature>
<keyword evidence="4" id="KW-1185">Reference proteome</keyword>
<evidence type="ECO:0000313" key="4">
    <source>
        <dbReference type="Proteomes" id="UP001304895"/>
    </source>
</evidence>
<dbReference type="EMBL" id="MU853409">
    <property type="protein sequence ID" value="KAK4134055.1"/>
    <property type="molecule type" value="Genomic_DNA"/>
</dbReference>
<feature type="region of interest" description="Disordered" evidence="1">
    <location>
        <begin position="70"/>
        <end position="115"/>
    </location>
</feature>
<keyword evidence="2" id="KW-0812">Transmembrane</keyword>
<comment type="caution">
    <text evidence="3">The sequence shown here is derived from an EMBL/GenBank/DDBJ whole genome shotgun (WGS) entry which is preliminary data.</text>
</comment>
<gene>
    <name evidence="3" type="ORF">BT67DRAFT_380359</name>
</gene>
<sequence>MFLGARHTEPPTTSSRPVWIVAAIVSGIIFVGAALAFVFTRYAKRRQYLRVGELDPYLTRQELFKRRKMTAADRYREEEERRRHMIRKSLASRSSLGSRASTHSARSGSSAETVNRIHQEVAEMERREPRLKDDWKEWEARERQERTVGGGRHPAVEEAGDVPILTIPTPAKHRSQGRSILPSSPPAPARHPGRRSPS</sequence>
<evidence type="ECO:0000256" key="1">
    <source>
        <dbReference type="SAM" id="MobiDB-lite"/>
    </source>
</evidence>
<feature type="transmembrane region" description="Helical" evidence="2">
    <location>
        <begin position="18"/>
        <end position="40"/>
    </location>
</feature>
<feature type="compositionally biased region" description="Polar residues" evidence="1">
    <location>
        <begin position="102"/>
        <end position="113"/>
    </location>
</feature>
<dbReference type="Proteomes" id="UP001304895">
    <property type="component" value="Unassembled WGS sequence"/>
</dbReference>
<organism evidence="3 4">
    <name type="scientific">Trichocladium antarcticum</name>
    <dbReference type="NCBI Taxonomy" id="1450529"/>
    <lineage>
        <taxon>Eukaryota</taxon>
        <taxon>Fungi</taxon>
        <taxon>Dikarya</taxon>
        <taxon>Ascomycota</taxon>
        <taxon>Pezizomycotina</taxon>
        <taxon>Sordariomycetes</taxon>
        <taxon>Sordariomycetidae</taxon>
        <taxon>Sordariales</taxon>
        <taxon>Chaetomiaceae</taxon>
        <taxon>Trichocladium</taxon>
    </lineage>
</organism>
<keyword evidence="2" id="KW-0472">Membrane</keyword>
<dbReference type="AlphaFoldDB" id="A0AAN6UJJ2"/>
<evidence type="ECO:0000256" key="2">
    <source>
        <dbReference type="SAM" id="Phobius"/>
    </source>
</evidence>
<protein>
    <submittedName>
        <fullName evidence="3">Uncharacterized protein</fullName>
    </submittedName>
</protein>
<accession>A0AAN6UJJ2</accession>
<keyword evidence="2" id="KW-1133">Transmembrane helix</keyword>